<reference evidence="13 14" key="1">
    <citation type="submission" date="2018-05" db="EMBL/GenBank/DDBJ databases">
        <title>Genetic diversity of glacier-inhabiting Cryobacterium bacteria in China and description of Cryobacterium mengkeensis sp. nov. and Arthrobacter glacialis sp. nov.</title>
        <authorList>
            <person name="Liu Q."/>
            <person name="Xin Y.-H."/>
        </authorList>
    </citation>
    <scope>NUCLEOTIDE SEQUENCE [LARGE SCALE GENOMIC DNA]</scope>
    <source>
        <strain evidence="13 14">LI2</strain>
    </source>
</reference>
<dbReference type="Pfam" id="PF08240">
    <property type="entry name" value="ADH_N"/>
    <property type="match status" value="1"/>
</dbReference>
<evidence type="ECO:0000313" key="14">
    <source>
        <dbReference type="Proteomes" id="UP000247832"/>
    </source>
</evidence>
<dbReference type="PANTHER" id="PTHR42940:SF8">
    <property type="entry name" value="VACUOLAR PROTEIN SORTING-ASSOCIATED PROTEIN 11"/>
    <property type="match status" value="1"/>
</dbReference>
<dbReference type="FunFam" id="3.90.180.10:FF:000002">
    <property type="entry name" value="Alcohol dehydrogenase AdhP"/>
    <property type="match status" value="1"/>
</dbReference>
<dbReference type="GO" id="GO:0004022">
    <property type="term" value="F:alcohol dehydrogenase (NAD+) activity"/>
    <property type="evidence" value="ECO:0007669"/>
    <property type="project" value="UniProtKB-EC"/>
</dbReference>
<evidence type="ECO:0000256" key="3">
    <source>
        <dbReference type="ARBA" id="ARBA00013190"/>
    </source>
</evidence>
<dbReference type="InterPro" id="IPR002328">
    <property type="entry name" value="ADH_Zn_CS"/>
</dbReference>
<comment type="similarity">
    <text evidence="2 11">Belongs to the zinc-containing alcohol dehydrogenase family.</text>
</comment>
<feature type="domain" description="Enoyl reductase (ER)" evidence="12">
    <location>
        <begin position="10"/>
        <end position="334"/>
    </location>
</feature>
<evidence type="ECO:0000256" key="8">
    <source>
        <dbReference type="ARBA" id="ARBA00023027"/>
    </source>
</evidence>
<comment type="catalytic activity">
    <reaction evidence="10">
        <text>a primary alcohol + NAD(+) = an aldehyde + NADH + H(+)</text>
        <dbReference type="Rhea" id="RHEA:10736"/>
        <dbReference type="ChEBI" id="CHEBI:15378"/>
        <dbReference type="ChEBI" id="CHEBI:15734"/>
        <dbReference type="ChEBI" id="CHEBI:17478"/>
        <dbReference type="ChEBI" id="CHEBI:57540"/>
        <dbReference type="ChEBI" id="CHEBI:57945"/>
        <dbReference type="EC" id="1.1.1.1"/>
    </reaction>
</comment>
<dbReference type="Pfam" id="PF00107">
    <property type="entry name" value="ADH_zinc_N"/>
    <property type="match status" value="1"/>
</dbReference>
<evidence type="ECO:0000256" key="7">
    <source>
        <dbReference type="ARBA" id="ARBA00023002"/>
    </source>
</evidence>
<evidence type="ECO:0000256" key="10">
    <source>
        <dbReference type="ARBA" id="ARBA00049243"/>
    </source>
</evidence>
<dbReference type="InterPro" id="IPR020843">
    <property type="entry name" value="ER"/>
</dbReference>
<keyword evidence="14" id="KW-1185">Reference proteome</keyword>
<protein>
    <recommendedName>
        <fullName evidence="4">Alcohol dehydrogenase</fullName>
        <ecNumber evidence="3">1.1.1.1</ecNumber>
    </recommendedName>
</protein>
<evidence type="ECO:0000256" key="6">
    <source>
        <dbReference type="ARBA" id="ARBA00022833"/>
    </source>
</evidence>
<sequence length="344" mass="35879">MKAAVVTTFGAPLEIQERDVPEPALGQVLVRMETCGLCHTDIHAAHGDWPVKPTLPLVPGHEGVGIIEKLGSEVPDRTVGERVAIAWLGSACGECRYCIDGRETLCQKQQDSGYSMDGAFAEYAVASAKYVVPVPDGISSMDASPLSCAGLTTYKALKVAHIVPSELVGVFGVGGLGHLAVQYARIMGGIVVGIDIEQPKLDLATELGASHVVDAAKTDPVAEIQKLGGLDVALVLAPSTKVFEQAFASLRPGGRLVCVAMPASGNMQIPIFETVIKGISVIGSIVGTRQDLVEVFALHAAGRTRVVAEARNIADVNTAMADVLSGAIPARLVFDFVNAPVPAV</sequence>
<keyword evidence="5 11" id="KW-0479">Metal-binding</keyword>
<dbReference type="EC" id="1.1.1.1" evidence="3"/>
<evidence type="ECO:0000313" key="13">
    <source>
        <dbReference type="EMBL" id="PYI64282.1"/>
    </source>
</evidence>
<dbReference type="PANTHER" id="PTHR42940">
    <property type="entry name" value="ALCOHOL DEHYDROGENASE 1-RELATED"/>
    <property type="match status" value="1"/>
</dbReference>
<dbReference type="OrthoDB" id="3567264at2"/>
<comment type="caution">
    <text evidence="13">The sequence shown here is derived from an EMBL/GenBank/DDBJ whole genome shotgun (WGS) entry which is preliminary data.</text>
</comment>
<dbReference type="InterPro" id="IPR013154">
    <property type="entry name" value="ADH-like_N"/>
</dbReference>
<comment type="catalytic activity">
    <reaction evidence="9">
        <text>a secondary alcohol + NAD(+) = a ketone + NADH + H(+)</text>
        <dbReference type="Rhea" id="RHEA:10740"/>
        <dbReference type="ChEBI" id="CHEBI:15378"/>
        <dbReference type="ChEBI" id="CHEBI:17087"/>
        <dbReference type="ChEBI" id="CHEBI:35681"/>
        <dbReference type="ChEBI" id="CHEBI:57540"/>
        <dbReference type="ChEBI" id="CHEBI:57945"/>
        <dbReference type="EC" id="1.1.1.1"/>
    </reaction>
</comment>
<comment type="cofactor">
    <cofactor evidence="1 11">
        <name>Zn(2+)</name>
        <dbReference type="ChEBI" id="CHEBI:29105"/>
    </cofactor>
</comment>
<dbReference type="InterPro" id="IPR036291">
    <property type="entry name" value="NAD(P)-bd_dom_sf"/>
</dbReference>
<dbReference type="EMBL" id="QJVD01000059">
    <property type="protein sequence ID" value="PYI64282.1"/>
    <property type="molecule type" value="Genomic_DNA"/>
</dbReference>
<dbReference type="GO" id="GO:0008270">
    <property type="term" value="F:zinc ion binding"/>
    <property type="evidence" value="ECO:0007669"/>
    <property type="project" value="InterPro"/>
</dbReference>
<dbReference type="SUPFAM" id="SSF50129">
    <property type="entry name" value="GroES-like"/>
    <property type="match status" value="1"/>
</dbReference>
<evidence type="ECO:0000256" key="11">
    <source>
        <dbReference type="RuleBase" id="RU361277"/>
    </source>
</evidence>
<keyword evidence="7" id="KW-0560">Oxidoreductase</keyword>
<proteinExistence type="inferred from homology"/>
<dbReference type="CDD" id="cd08297">
    <property type="entry name" value="CAD3"/>
    <property type="match status" value="1"/>
</dbReference>
<dbReference type="Proteomes" id="UP000247832">
    <property type="component" value="Unassembled WGS sequence"/>
</dbReference>
<evidence type="ECO:0000256" key="4">
    <source>
        <dbReference type="ARBA" id="ARBA00016352"/>
    </source>
</evidence>
<evidence type="ECO:0000259" key="12">
    <source>
        <dbReference type="SMART" id="SM00829"/>
    </source>
</evidence>
<evidence type="ECO:0000256" key="2">
    <source>
        <dbReference type="ARBA" id="ARBA00008072"/>
    </source>
</evidence>
<dbReference type="SMART" id="SM00829">
    <property type="entry name" value="PKS_ER"/>
    <property type="match status" value="1"/>
</dbReference>
<gene>
    <name evidence="13" type="ORF">CVV68_22345</name>
</gene>
<dbReference type="Gene3D" id="3.90.180.10">
    <property type="entry name" value="Medium-chain alcohol dehydrogenases, catalytic domain"/>
    <property type="match status" value="1"/>
</dbReference>
<evidence type="ECO:0000256" key="1">
    <source>
        <dbReference type="ARBA" id="ARBA00001947"/>
    </source>
</evidence>
<evidence type="ECO:0000256" key="5">
    <source>
        <dbReference type="ARBA" id="ARBA00022723"/>
    </source>
</evidence>
<keyword evidence="8" id="KW-0520">NAD</keyword>
<dbReference type="FunFam" id="3.40.50.720:FF:000039">
    <property type="entry name" value="Alcohol dehydrogenase AdhP"/>
    <property type="match status" value="1"/>
</dbReference>
<accession>A0A2V5L1C0</accession>
<name>A0A2V5L1C0_9MICC</name>
<organism evidence="13 14">
    <name type="scientific">Arthrobacter livingstonensis</name>
    <dbReference type="NCBI Taxonomy" id="670078"/>
    <lineage>
        <taxon>Bacteria</taxon>
        <taxon>Bacillati</taxon>
        <taxon>Actinomycetota</taxon>
        <taxon>Actinomycetes</taxon>
        <taxon>Micrococcales</taxon>
        <taxon>Micrococcaceae</taxon>
        <taxon>Arthrobacter</taxon>
    </lineage>
</organism>
<dbReference type="InterPro" id="IPR013149">
    <property type="entry name" value="ADH-like_C"/>
</dbReference>
<dbReference type="AlphaFoldDB" id="A0A2V5L1C0"/>
<keyword evidence="6 11" id="KW-0862">Zinc</keyword>
<dbReference type="InterPro" id="IPR011032">
    <property type="entry name" value="GroES-like_sf"/>
</dbReference>
<dbReference type="SUPFAM" id="SSF51735">
    <property type="entry name" value="NAD(P)-binding Rossmann-fold domains"/>
    <property type="match status" value="1"/>
</dbReference>
<dbReference type="PROSITE" id="PS00059">
    <property type="entry name" value="ADH_ZINC"/>
    <property type="match status" value="1"/>
</dbReference>
<evidence type="ECO:0000256" key="9">
    <source>
        <dbReference type="ARBA" id="ARBA00049164"/>
    </source>
</evidence>
<dbReference type="Gene3D" id="3.40.50.720">
    <property type="entry name" value="NAD(P)-binding Rossmann-like Domain"/>
    <property type="match status" value="1"/>
</dbReference>